<organism evidence="3 4">
    <name type="scientific">Zingiber officinale</name>
    <name type="common">Ginger</name>
    <name type="synonym">Amomum zingiber</name>
    <dbReference type="NCBI Taxonomy" id="94328"/>
    <lineage>
        <taxon>Eukaryota</taxon>
        <taxon>Viridiplantae</taxon>
        <taxon>Streptophyta</taxon>
        <taxon>Embryophyta</taxon>
        <taxon>Tracheophyta</taxon>
        <taxon>Spermatophyta</taxon>
        <taxon>Magnoliopsida</taxon>
        <taxon>Liliopsida</taxon>
        <taxon>Zingiberales</taxon>
        <taxon>Zingiberaceae</taxon>
        <taxon>Zingiber</taxon>
    </lineage>
</organism>
<keyword evidence="2" id="KW-1133">Transmembrane helix</keyword>
<dbReference type="EMBL" id="JACMSC010000009">
    <property type="protein sequence ID" value="KAG6507498.1"/>
    <property type="molecule type" value="Genomic_DNA"/>
</dbReference>
<evidence type="ECO:0000313" key="4">
    <source>
        <dbReference type="Proteomes" id="UP000734854"/>
    </source>
</evidence>
<protein>
    <submittedName>
        <fullName evidence="3">Uncharacterized protein</fullName>
    </submittedName>
</protein>
<dbReference type="Proteomes" id="UP000734854">
    <property type="component" value="Unassembled WGS sequence"/>
</dbReference>
<dbReference type="PANTHER" id="PTHR35297:SF2">
    <property type="entry name" value="PROTEIN, PUTATIVE-RELATED"/>
    <property type="match status" value="1"/>
</dbReference>
<reference evidence="3 4" key="1">
    <citation type="submission" date="2020-08" db="EMBL/GenBank/DDBJ databases">
        <title>Plant Genome Project.</title>
        <authorList>
            <person name="Zhang R.-G."/>
        </authorList>
    </citation>
    <scope>NUCLEOTIDE SEQUENCE [LARGE SCALE GENOMIC DNA]</scope>
    <source>
        <tissue evidence="3">Rhizome</tissue>
    </source>
</reference>
<comment type="caution">
    <text evidence="3">The sequence shown here is derived from an EMBL/GenBank/DDBJ whole genome shotgun (WGS) entry which is preliminary data.</text>
</comment>
<keyword evidence="2" id="KW-0472">Membrane</keyword>
<accession>A0A8J5GPA6</accession>
<proteinExistence type="predicted"/>
<keyword evidence="4" id="KW-1185">Reference proteome</keyword>
<keyword evidence="2" id="KW-0812">Transmembrane</keyword>
<dbReference type="AlphaFoldDB" id="A0A8J5GPA6"/>
<sequence length="133" mass="14534">MHRHSLGSPATKPQPAGGEGGSDEIEQDKRIRWCPRADRSIHLIPLLTLLCLLVLYLISHNPSPKGMFYGRGRGAALGDEPKEVSAVVRASAVISDRGLKAAEAVGGRRSRVLPNRKMGATLPRRNLRLRKPE</sequence>
<evidence type="ECO:0000313" key="3">
    <source>
        <dbReference type="EMBL" id="KAG6507498.1"/>
    </source>
</evidence>
<name>A0A8J5GPA6_ZINOF</name>
<gene>
    <name evidence="3" type="ORF">ZIOFF_032847</name>
</gene>
<dbReference type="PANTHER" id="PTHR35297">
    <property type="entry name" value="PROTEIN, PUTATIVE-RELATED"/>
    <property type="match status" value="1"/>
</dbReference>
<evidence type="ECO:0000256" key="2">
    <source>
        <dbReference type="SAM" id="Phobius"/>
    </source>
</evidence>
<feature type="region of interest" description="Disordered" evidence="1">
    <location>
        <begin position="1"/>
        <end position="26"/>
    </location>
</feature>
<evidence type="ECO:0000256" key="1">
    <source>
        <dbReference type="SAM" id="MobiDB-lite"/>
    </source>
</evidence>
<feature type="transmembrane region" description="Helical" evidence="2">
    <location>
        <begin position="40"/>
        <end position="58"/>
    </location>
</feature>